<dbReference type="OrthoDB" id="5277092at2759"/>
<dbReference type="EMBL" id="LUGH01000265">
    <property type="protein sequence ID" value="OBZ86862.1"/>
    <property type="molecule type" value="Genomic_DNA"/>
</dbReference>
<name>A0A1C7NCK9_9FUNG</name>
<reference evidence="1 2" key="1">
    <citation type="submission" date="2016-03" db="EMBL/GenBank/DDBJ databases">
        <title>Choanephora cucurbitarum.</title>
        <authorList>
            <person name="Min B."/>
            <person name="Park H."/>
            <person name="Park J.-H."/>
            <person name="Shin H.-D."/>
            <person name="Choi I.-G."/>
        </authorList>
    </citation>
    <scope>NUCLEOTIDE SEQUENCE [LARGE SCALE GENOMIC DNA]</scope>
    <source>
        <strain evidence="1 2">KUS-F28377</strain>
    </source>
</reference>
<proteinExistence type="predicted"/>
<evidence type="ECO:0000313" key="2">
    <source>
        <dbReference type="Proteomes" id="UP000093000"/>
    </source>
</evidence>
<organism evidence="1 2">
    <name type="scientific">Choanephora cucurbitarum</name>
    <dbReference type="NCBI Taxonomy" id="101091"/>
    <lineage>
        <taxon>Eukaryota</taxon>
        <taxon>Fungi</taxon>
        <taxon>Fungi incertae sedis</taxon>
        <taxon>Mucoromycota</taxon>
        <taxon>Mucoromycotina</taxon>
        <taxon>Mucoromycetes</taxon>
        <taxon>Mucorales</taxon>
        <taxon>Mucorineae</taxon>
        <taxon>Choanephoraceae</taxon>
        <taxon>Choanephoroideae</taxon>
        <taxon>Choanephora</taxon>
    </lineage>
</organism>
<protein>
    <submittedName>
        <fullName evidence="1">Uncharacterized protein</fullName>
    </submittedName>
</protein>
<dbReference type="Proteomes" id="UP000093000">
    <property type="component" value="Unassembled WGS sequence"/>
</dbReference>
<gene>
    <name evidence="1" type="ORF">A0J61_05083</name>
</gene>
<dbReference type="AlphaFoldDB" id="A0A1C7NCK9"/>
<keyword evidence="2" id="KW-1185">Reference proteome</keyword>
<sequence>MSSSDNETNNNQNLIEKELDRLDKFVKDAPGNEYTIDQKEQELCRNFSGGQEQCIKLHLEYTQMFSKMQELGFFCQLPMDPTKTYMECRRV</sequence>
<comment type="caution">
    <text evidence="1">The sequence shown here is derived from an EMBL/GenBank/DDBJ whole genome shotgun (WGS) entry which is preliminary data.</text>
</comment>
<evidence type="ECO:0000313" key="1">
    <source>
        <dbReference type="EMBL" id="OBZ86862.1"/>
    </source>
</evidence>
<accession>A0A1C7NCK9</accession>
<dbReference type="InParanoid" id="A0A1C7NCK9"/>